<name>A0AAD9WB30_9HELO</name>
<feature type="compositionally biased region" description="Low complexity" evidence="1">
    <location>
        <begin position="210"/>
        <end position="225"/>
    </location>
</feature>
<evidence type="ECO:0000256" key="1">
    <source>
        <dbReference type="SAM" id="MobiDB-lite"/>
    </source>
</evidence>
<feature type="region of interest" description="Disordered" evidence="1">
    <location>
        <begin position="1"/>
        <end position="30"/>
    </location>
</feature>
<gene>
    <name evidence="4" type="ORF">QTJ16_007049</name>
</gene>
<dbReference type="AlphaFoldDB" id="A0AAD9WB30"/>
<comment type="caution">
    <text evidence="4">The sequence shown here is derived from an EMBL/GenBank/DDBJ whole genome shotgun (WGS) entry which is preliminary data.</text>
</comment>
<accession>A0AAD9WB30</accession>
<dbReference type="PANTHER" id="PTHR38793:SF1">
    <property type="entry name" value="SMODS AND SLOG-ASSOCIATING 2TM EFFECTOR DOMAIN-CONTAINING PROTEIN"/>
    <property type="match status" value="1"/>
</dbReference>
<evidence type="ECO:0000313" key="4">
    <source>
        <dbReference type="EMBL" id="KAK2623868.1"/>
    </source>
</evidence>
<evidence type="ECO:0000256" key="2">
    <source>
        <dbReference type="SAM" id="Phobius"/>
    </source>
</evidence>
<keyword evidence="2" id="KW-0812">Transmembrane</keyword>
<reference evidence="4" key="1">
    <citation type="submission" date="2023-06" db="EMBL/GenBank/DDBJ databases">
        <title>Draft genome of Marssonina rosae.</title>
        <authorList>
            <person name="Cheng Q."/>
        </authorList>
    </citation>
    <scope>NUCLEOTIDE SEQUENCE</scope>
    <source>
        <strain evidence="4">R4</strain>
    </source>
</reference>
<organism evidence="4 5">
    <name type="scientific">Diplocarpon rosae</name>
    <dbReference type="NCBI Taxonomy" id="946125"/>
    <lineage>
        <taxon>Eukaryota</taxon>
        <taxon>Fungi</taxon>
        <taxon>Dikarya</taxon>
        <taxon>Ascomycota</taxon>
        <taxon>Pezizomycotina</taxon>
        <taxon>Leotiomycetes</taxon>
        <taxon>Helotiales</taxon>
        <taxon>Drepanopezizaceae</taxon>
        <taxon>Diplocarpon</taxon>
    </lineage>
</organism>
<feature type="region of interest" description="Disordered" evidence="1">
    <location>
        <begin position="210"/>
        <end position="232"/>
    </location>
</feature>
<dbReference type="PANTHER" id="PTHR38793">
    <property type="entry name" value="SLATT_FUNGAL DOMAIN-CONTAINING PROTEIN-RELATED"/>
    <property type="match status" value="1"/>
</dbReference>
<keyword evidence="5" id="KW-1185">Reference proteome</keyword>
<evidence type="ECO:0000259" key="3">
    <source>
        <dbReference type="Pfam" id="PF18142"/>
    </source>
</evidence>
<dbReference type="Pfam" id="PF18142">
    <property type="entry name" value="SLATT_fungal"/>
    <property type="match status" value="1"/>
</dbReference>
<dbReference type="InterPro" id="IPR041622">
    <property type="entry name" value="SLATT_fungi"/>
</dbReference>
<sequence length="232" mass="24864">MSSRISNKLLGVEDGPDSSSSTGSLSKRSSSSILEIPPSVTRLSHADHAIICRSIGAVSDDENARMQHPASLLYPPRGLPSGLYRDVVRSRTTSQYQYYFSSFMFTSALVLQLLLGAALTGLGSTPAGTGTTITVLAAVNTVLAGLLALMHNSGLPDRYKNDWTEFDEVEMYLKELVEAGVVRSGWSCEQVVEHCFALYRRAKGTVARNKPAAYSSTTSPAAKSSGGLTRQP</sequence>
<keyword evidence="2" id="KW-1133">Transmembrane helix</keyword>
<proteinExistence type="predicted"/>
<feature type="transmembrane region" description="Helical" evidence="2">
    <location>
        <begin position="131"/>
        <end position="150"/>
    </location>
</feature>
<dbReference type="Proteomes" id="UP001285354">
    <property type="component" value="Unassembled WGS sequence"/>
</dbReference>
<dbReference type="NCBIfam" id="NF033635">
    <property type="entry name" value="SLATT_fungal"/>
    <property type="match status" value="1"/>
</dbReference>
<feature type="compositionally biased region" description="Low complexity" evidence="1">
    <location>
        <begin position="18"/>
        <end position="30"/>
    </location>
</feature>
<evidence type="ECO:0000313" key="5">
    <source>
        <dbReference type="Proteomes" id="UP001285354"/>
    </source>
</evidence>
<dbReference type="EMBL" id="JAUBYV010000012">
    <property type="protein sequence ID" value="KAK2623868.1"/>
    <property type="molecule type" value="Genomic_DNA"/>
</dbReference>
<feature type="transmembrane region" description="Helical" evidence="2">
    <location>
        <begin position="98"/>
        <end position="119"/>
    </location>
</feature>
<keyword evidence="2" id="KW-0472">Membrane</keyword>
<protein>
    <recommendedName>
        <fullName evidence="3">SMODS and SLOG-associating 2TM effector domain-containing protein</fullName>
    </recommendedName>
</protein>
<feature type="domain" description="SMODS and SLOG-associating 2TM effector" evidence="3">
    <location>
        <begin position="87"/>
        <end position="204"/>
    </location>
</feature>